<dbReference type="PANTHER" id="PTHR42698:SF1">
    <property type="entry name" value="GTPASE ERA, MITOCHONDRIAL"/>
    <property type="match status" value="1"/>
</dbReference>
<keyword evidence="4" id="KW-0132">Cell division</keyword>
<evidence type="ECO:0000313" key="5">
    <source>
        <dbReference type="Proteomes" id="UP001247307"/>
    </source>
</evidence>
<dbReference type="Gene3D" id="3.40.50.300">
    <property type="entry name" value="P-loop containing nucleotide triphosphate hydrolases"/>
    <property type="match status" value="1"/>
</dbReference>
<dbReference type="SUPFAM" id="SSF52540">
    <property type="entry name" value="P-loop containing nucleoside triphosphate hydrolases"/>
    <property type="match status" value="1"/>
</dbReference>
<keyword evidence="4" id="KW-0131">Cell cycle</keyword>
<protein>
    <submittedName>
        <fullName evidence="4">GTP-binding protein EngB required for normal cell division</fullName>
    </submittedName>
</protein>
<name>A0AAE3YG63_9MICC</name>
<dbReference type="InterPro" id="IPR006073">
    <property type="entry name" value="GTP-bd"/>
</dbReference>
<evidence type="ECO:0000259" key="3">
    <source>
        <dbReference type="Pfam" id="PF01926"/>
    </source>
</evidence>
<feature type="region of interest" description="Disordered" evidence="1">
    <location>
        <begin position="345"/>
        <end position="364"/>
    </location>
</feature>
<dbReference type="RefSeq" id="WP_309852466.1">
    <property type="nucleotide sequence ID" value="NZ_BAAAIU010000004.1"/>
</dbReference>
<dbReference type="InterPro" id="IPR005662">
    <property type="entry name" value="GTPase_Era-like"/>
</dbReference>
<feature type="transmembrane region" description="Helical" evidence="2">
    <location>
        <begin position="425"/>
        <end position="450"/>
    </location>
</feature>
<dbReference type="EMBL" id="JAVDUI010000001">
    <property type="protein sequence ID" value="MDR6892829.1"/>
    <property type="molecule type" value="Genomic_DNA"/>
</dbReference>
<dbReference type="GO" id="GO:0043024">
    <property type="term" value="F:ribosomal small subunit binding"/>
    <property type="evidence" value="ECO:0007669"/>
    <property type="project" value="TreeGrafter"/>
</dbReference>
<evidence type="ECO:0000256" key="1">
    <source>
        <dbReference type="SAM" id="MobiDB-lite"/>
    </source>
</evidence>
<dbReference type="GO" id="GO:0051301">
    <property type="term" value="P:cell division"/>
    <property type="evidence" value="ECO:0007669"/>
    <property type="project" value="UniProtKB-KW"/>
</dbReference>
<dbReference type="GO" id="GO:0000028">
    <property type="term" value="P:ribosomal small subunit assembly"/>
    <property type="evidence" value="ECO:0007669"/>
    <property type="project" value="TreeGrafter"/>
</dbReference>
<feature type="domain" description="G" evidence="3">
    <location>
        <begin position="54"/>
        <end position="175"/>
    </location>
</feature>
<keyword evidence="5" id="KW-1185">Reference proteome</keyword>
<accession>A0AAE3YG63</accession>
<dbReference type="GO" id="GO:0005525">
    <property type="term" value="F:GTP binding"/>
    <property type="evidence" value="ECO:0007669"/>
    <property type="project" value="InterPro"/>
</dbReference>
<evidence type="ECO:0000313" key="4">
    <source>
        <dbReference type="EMBL" id="MDR6892829.1"/>
    </source>
</evidence>
<evidence type="ECO:0000256" key="2">
    <source>
        <dbReference type="SAM" id="Phobius"/>
    </source>
</evidence>
<dbReference type="AlphaFoldDB" id="A0AAE3YG63"/>
<dbReference type="Proteomes" id="UP001247307">
    <property type="component" value="Unassembled WGS sequence"/>
</dbReference>
<sequence>MPRTESDLASRLESLEEARALGEDRLSGELLERAARVSSAAGERRRLSSEHTVVGFFGATGSGKSTLFNAVVEEEVARTAATRPTTSQPLAMIWGREGSEPLLDWLGVTDRRFRPDGEVLHSTERGSQNPSGLILLDLPDFDSTERANREVAERLAGQVDVLVWVMDPQKYADASVHLDFIRPLAGHGSVMLAVLNQIDRLPPGEVDHVVASLQGLLRQDGVTGVEVIPASARTGQNVDRVRNGIRRFADAKDAADARLAADVDAAARDLASSGTGEPAGVTKKSVEGLSTELAAAARVGVVADAVEKSYRHRSHAATGWPLVKWVGRFRPDPLRRLNLHRSDVNPEVNRSSMPPMGASERARADSAVRRFADEASDGATEAWRSSTRRAARSESERLPDRLDQALASADLQAGRRAWWWPVFTVLQWVALLTLVAGLGWLAAIFLAGYFQFHLPETPQVEGFPVPTLLVVLGAALGILLALLAAAIAGAASRIKGRRARKRLTAEVEGVARGYVVHPVEEELARYERFRAAVERASAAPRRSRLGGLLGRRQGAEATR</sequence>
<comment type="caution">
    <text evidence="4">The sequence shown here is derived from an EMBL/GenBank/DDBJ whole genome shotgun (WGS) entry which is preliminary data.</text>
</comment>
<organism evidence="4 5">
    <name type="scientific">Falsarthrobacter nasiphocae</name>
    <dbReference type="NCBI Taxonomy" id="189863"/>
    <lineage>
        <taxon>Bacteria</taxon>
        <taxon>Bacillati</taxon>
        <taxon>Actinomycetota</taxon>
        <taxon>Actinomycetes</taxon>
        <taxon>Micrococcales</taxon>
        <taxon>Micrococcaceae</taxon>
        <taxon>Falsarthrobacter</taxon>
    </lineage>
</organism>
<reference evidence="4" key="1">
    <citation type="submission" date="2023-07" db="EMBL/GenBank/DDBJ databases">
        <title>Sequencing the genomes of 1000 actinobacteria strains.</title>
        <authorList>
            <person name="Klenk H.-P."/>
        </authorList>
    </citation>
    <scope>NUCLEOTIDE SEQUENCE</scope>
    <source>
        <strain evidence="4">DSM 13988</strain>
    </source>
</reference>
<dbReference type="GO" id="GO:0005829">
    <property type="term" value="C:cytosol"/>
    <property type="evidence" value="ECO:0007669"/>
    <property type="project" value="TreeGrafter"/>
</dbReference>
<proteinExistence type="predicted"/>
<dbReference type="InterPro" id="IPR027417">
    <property type="entry name" value="P-loop_NTPase"/>
</dbReference>
<keyword evidence="2" id="KW-0472">Membrane</keyword>
<dbReference type="PANTHER" id="PTHR42698">
    <property type="entry name" value="GTPASE ERA"/>
    <property type="match status" value="1"/>
</dbReference>
<dbReference type="GO" id="GO:0019843">
    <property type="term" value="F:rRNA binding"/>
    <property type="evidence" value="ECO:0007669"/>
    <property type="project" value="TreeGrafter"/>
</dbReference>
<feature type="transmembrane region" description="Helical" evidence="2">
    <location>
        <begin position="470"/>
        <end position="492"/>
    </location>
</feature>
<keyword evidence="2" id="KW-0812">Transmembrane</keyword>
<gene>
    <name evidence="4" type="ORF">J2S35_001769</name>
</gene>
<keyword evidence="2" id="KW-1133">Transmembrane helix</keyword>
<dbReference type="Pfam" id="PF01926">
    <property type="entry name" value="MMR_HSR1"/>
    <property type="match status" value="1"/>
</dbReference>